<comment type="caution">
    <text evidence="14">The sequence shown here is derived from an EMBL/GenBank/DDBJ whole genome shotgun (WGS) entry which is preliminary data.</text>
</comment>
<evidence type="ECO:0000313" key="14">
    <source>
        <dbReference type="EMBL" id="KAJ8453388.1"/>
    </source>
</evidence>
<dbReference type="EMBL" id="JAKOGI010000001">
    <property type="protein sequence ID" value="KAJ8453388.1"/>
    <property type="molecule type" value="Genomic_DNA"/>
</dbReference>
<organism evidence="14 15">
    <name type="scientific">Carnegiea gigantea</name>
    <dbReference type="NCBI Taxonomy" id="171969"/>
    <lineage>
        <taxon>Eukaryota</taxon>
        <taxon>Viridiplantae</taxon>
        <taxon>Streptophyta</taxon>
        <taxon>Embryophyta</taxon>
        <taxon>Tracheophyta</taxon>
        <taxon>Spermatophyta</taxon>
        <taxon>Magnoliopsida</taxon>
        <taxon>eudicotyledons</taxon>
        <taxon>Gunneridae</taxon>
        <taxon>Pentapetalae</taxon>
        <taxon>Caryophyllales</taxon>
        <taxon>Cactineae</taxon>
        <taxon>Cactaceae</taxon>
        <taxon>Cactoideae</taxon>
        <taxon>Echinocereeae</taxon>
        <taxon>Carnegiea</taxon>
    </lineage>
</organism>
<evidence type="ECO:0000256" key="9">
    <source>
        <dbReference type="ARBA" id="ARBA00023180"/>
    </source>
</evidence>
<dbReference type="InterPro" id="IPR001611">
    <property type="entry name" value="Leu-rich_rpt"/>
</dbReference>
<dbReference type="InterPro" id="IPR013210">
    <property type="entry name" value="LRR_N_plant-typ"/>
</dbReference>
<keyword evidence="3" id="KW-0433">Leucine-rich repeat</keyword>
<evidence type="ECO:0000256" key="3">
    <source>
        <dbReference type="ARBA" id="ARBA00022614"/>
    </source>
</evidence>
<dbReference type="Pfam" id="PF00560">
    <property type="entry name" value="LRR_1"/>
    <property type="match status" value="3"/>
</dbReference>
<dbReference type="SMART" id="SM00369">
    <property type="entry name" value="LRR_TYP"/>
    <property type="match status" value="5"/>
</dbReference>
<feature type="chain" id="PRO_5040320532" description="Leucine-rich repeat-containing N-terminal plant-type domain-containing protein" evidence="11">
    <location>
        <begin position="25"/>
        <end position="943"/>
    </location>
</feature>
<evidence type="ECO:0008006" key="16">
    <source>
        <dbReference type="Google" id="ProtNLM"/>
    </source>
</evidence>
<dbReference type="FunFam" id="3.80.10.10:FF:000330">
    <property type="entry name" value="Receptor protein-tyrosine kinase CEPR1"/>
    <property type="match status" value="1"/>
</dbReference>
<dbReference type="PANTHER" id="PTHR48057:SF7">
    <property type="entry name" value="LEUCINE-RICH REPEAT SERINE_THREONINE-PROTEIN KINASE 1"/>
    <property type="match status" value="1"/>
</dbReference>
<sequence length="943" mass="103593">MAFQSICLLSFIVLLSSLLPPLGATSDKQSEYFTLMKSSLSGSTLSDWHAKGQSSYCNYTGITCNIQGQVMGVNISGCSLKGSLPPNVCSYMPELRALDISNNKIQGKFPEGILNCSFLEVLDMGFNSLEGTLPNFSRLQSLRFLDLQYNLFTGDFPMSLVNLTNLEVLVMNENANFNPWELPQNIAQLTRLKTLVLSTTMLQGRILPVLGNMTSLVVLELSGNYLKGEIPRQLGKLRNLQSLMLYYNQGLTGKIPEELGNLTELSDVDLSVNLLIGKIPDSICRLPKLYALQIYNNSLTGEIPPALGDSKTLGLLSLYDNLLTGEVPQNLGNSSTMIAVDISENHLSGKLPLNICRGGKLNYFCALSNMFTGEIPESYAKCTSLVRFRISKNNLVGQVPQGIFGLPSANIIDFAFNELTGPISPAIGNAKNMSEFFAQNNRLSGVLPHEISEAHNLVKIDLSNNLLSGSIPAKLGGLKRLSLLLLKNNSFTSSIPDSLSQLKSLNDLDLSNNQFIGNIPENLSDLLPCTINLSNNRLQGPIPLPLFKESLAKSFLGNPGLCVIAYIQPSDRSFPLCSNNSKKRRPTLMLVTLLVVSVVTLLDGIVLFMKRPSLIASRERLQHYRFQEELLKGNFPIWIINLTNLKALNLNKNENFNPWELPENINQLRRLETLVLSTTMLQGCIVPSMGNMTSVVDLELSGNYLKGGIPPAREAEKSENTRSNMPSFQAPSPTALQRQPHRRNSSHFGGLKDTEHPICLPELTGNVPPDLGGHTLLYLLALSNQFTGEIPGSYCNCMSLIRFGISCNQLAGLITRGIFGLPAANIIDLAFNQSTELFAQNNEIAGFLPPEIAAAVNLVKIDLSNNILSGPLPPELGNLKKLSLLSLQGNNFTSSVPDLLSQLNSIKHLDLSNNQFDRKYPWKHIWTYHIAASLFVQVFAKRN</sequence>
<feature type="region of interest" description="Disordered" evidence="10">
    <location>
        <begin position="709"/>
        <end position="750"/>
    </location>
</feature>
<evidence type="ECO:0000256" key="4">
    <source>
        <dbReference type="ARBA" id="ARBA00022692"/>
    </source>
</evidence>
<dbReference type="GO" id="GO:0005886">
    <property type="term" value="C:plasma membrane"/>
    <property type="evidence" value="ECO:0007669"/>
    <property type="project" value="UniProtKB-SubCell"/>
</dbReference>
<proteinExistence type="predicted"/>
<evidence type="ECO:0000256" key="2">
    <source>
        <dbReference type="ARBA" id="ARBA00022475"/>
    </source>
</evidence>
<evidence type="ECO:0000259" key="13">
    <source>
        <dbReference type="Pfam" id="PF23598"/>
    </source>
</evidence>
<keyword evidence="9" id="KW-0325">Glycoprotein</keyword>
<keyword evidence="5 11" id="KW-0732">Signal</keyword>
<name>A0A9Q1QS40_9CARY</name>
<comment type="subcellular location">
    <subcellularLocation>
        <location evidence="1">Cell membrane</location>
    </subcellularLocation>
</comment>
<dbReference type="InterPro" id="IPR052595">
    <property type="entry name" value="LRRC69/RLP"/>
</dbReference>
<feature type="compositionally biased region" description="Polar residues" evidence="10">
    <location>
        <begin position="721"/>
        <end position="737"/>
    </location>
</feature>
<keyword evidence="8" id="KW-0472">Membrane</keyword>
<dbReference type="Pfam" id="PF08263">
    <property type="entry name" value="LRRNT_2"/>
    <property type="match status" value="1"/>
</dbReference>
<reference evidence="14" key="1">
    <citation type="submission" date="2022-04" db="EMBL/GenBank/DDBJ databases">
        <title>Carnegiea gigantea Genome sequencing and assembly v2.</title>
        <authorList>
            <person name="Copetti D."/>
            <person name="Sanderson M.J."/>
            <person name="Burquez A."/>
            <person name="Wojciechowski M.F."/>
        </authorList>
    </citation>
    <scope>NUCLEOTIDE SEQUENCE</scope>
    <source>
        <strain evidence="14">SGP5-SGP5p</strain>
        <tissue evidence="14">Aerial part</tissue>
    </source>
</reference>
<dbReference type="InterPro" id="IPR032675">
    <property type="entry name" value="LRR_dom_sf"/>
</dbReference>
<evidence type="ECO:0000256" key="8">
    <source>
        <dbReference type="ARBA" id="ARBA00023136"/>
    </source>
</evidence>
<evidence type="ECO:0000313" key="15">
    <source>
        <dbReference type="Proteomes" id="UP001153076"/>
    </source>
</evidence>
<dbReference type="FunFam" id="3.80.10.10:FF:000383">
    <property type="entry name" value="Leucine-rich repeat receptor protein kinase EMS1"/>
    <property type="match status" value="1"/>
</dbReference>
<evidence type="ECO:0000256" key="1">
    <source>
        <dbReference type="ARBA" id="ARBA00004236"/>
    </source>
</evidence>
<dbReference type="Pfam" id="PF23598">
    <property type="entry name" value="LRR_14"/>
    <property type="match status" value="1"/>
</dbReference>
<evidence type="ECO:0000256" key="7">
    <source>
        <dbReference type="ARBA" id="ARBA00022989"/>
    </source>
</evidence>
<keyword evidence="6" id="KW-0677">Repeat</keyword>
<keyword evidence="2" id="KW-1003">Cell membrane</keyword>
<dbReference type="Gene3D" id="3.80.10.10">
    <property type="entry name" value="Ribonuclease Inhibitor"/>
    <property type="match status" value="6"/>
</dbReference>
<protein>
    <recommendedName>
        <fullName evidence="16">Leucine-rich repeat-containing N-terminal plant-type domain-containing protein</fullName>
    </recommendedName>
</protein>
<feature type="domain" description="Leucine-rich repeat-containing N-terminal plant-type" evidence="12">
    <location>
        <begin position="33"/>
        <end position="65"/>
    </location>
</feature>
<evidence type="ECO:0000256" key="11">
    <source>
        <dbReference type="SAM" id="SignalP"/>
    </source>
</evidence>
<keyword evidence="4" id="KW-0812">Transmembrane</keyword>
<dbReference type="InterPro" id="IPR055414">
    <property type="entry name" value="LRR_R13L4/SHOC2-like"/>
</dbReference>
<evidence type="ECO:0000256" key="10">
    <source>
        <dbReference type="SAM" id="MobiDB-lite"/>
    </source>
</evidence>
<dbReference type="FunFam" id="3.80.10.10:FF:000041">
    <property type="entry name" value="LRR receptor-like serine/threonine-protein kinase ERECTA"/>
    <property type="match status" value="1"/>
</dbReference>
<keyword evidence="15" id="KW-1185">Reference proteome</keyword>
<keyword evidence="7" id="KW-1133">Transmembrane helix</keyword>
<dbReference type="FunFam" id="3.80.10.10:FF:000228">
    <property type="entry name" value="Leucine-rich repeat receptor-like serine/threonine-protein kinase BAM1"/>
    <property type="match status" value="1"/>
</dbReference>
<dbReference type="OrthoDB" id="642113at2759"/>
<dbReference type="PANTHER" id="PTHR48057">
    <property type="entry name" value="LEUCINE-RICH REPEAT SERINE/THREONINE-PROTEIN KINASE 1"/>
    <property type="match status" value="1"/>
</dbReference>
<feature type="domain" description="Disease resistance R13L4/SHOC-2-like LRR" evidence="13">
    <location>
        <begin position="96"/>
        <end position="247"/>
    </location>
</feature>
<gene>
    <name evidence="14" type="ORF">Cgig2_008272</name>
</gene>
<evidence type="ECO:0000256" key="6">
    <source>
        <dbReference type="ARBA" id="ARBA00022737"/>
    </source>
</evidence>
<dbReference type="AlphaFoldDB" id="A0A9Q1QS40"/>
<accession>A0A9Q1QS40</accession>
<evidence type="ECO:0000256" key="5">
    <source>
        <dbReference type="ARBA" id="ARBA00022729"/>
    </source>
</evidence>
<dbReference type="SUPFAM" id="SSF52047">
    <property type="entry name" value="RNI-like"/>
    <property type="match status" value="2"/>
</dbReference>
<dbReference type="InterPro" id="IPR003591">
    <property type="entry name" value="Leu-rich_rpt_typical-subtyp"/>
</dbReference>
<feature type="signal peptide" evidence="11">
    <location>
        <begin position="1"/>
        <end position="24"/>
    </location>
</feature>
<evidence type="ECO:0000259" key="12">
    <source>
        <dbReference type="Pfam" id="PF08263"/>
    </source>
</evidence>
<dbReference type="SUPFAM" id="SSF52058">
    <property type="entry name" value="L domain-like"/>
    <property type="match status" value="1"/>
</dbReference>
<dbReference type="Proteomes" id="UP001153076">
    <property type="component" value="Unassembled WGS sequence"/>
</dbReference>
<dbReference type="PROSITE" id="PS51450">
    <property type="entry name" value="LRR"/>
    <property type="match status" value="1"/>
</dbReference>